<gene>
    <name evidence="3" type="ORF">BZG01_19865</name>
</gene>
<dbReference type="Gene3D" id="3.90.25.10">
    <property type="entry name" value="UDP-galactose 4-epimerase, domain 1"/>
    <property type="match status" value="1"/>
</dbReference>
<dbReference type="PANTHER" id="PTHR43574">
    <property type="entry name" value="EPIMERASE-RELATED"/>
    <property type="match status" value="1"/>
</dbReference>
<dbReference type="RefSeq" id="WP_101311601.1">
    <property type="nucleotide sequence ID" value="NZ_MVDE01000049.1"/>
</dbReference>
<name>A0A2N3HSY8_9BACT</name>
<reference evidence="3 4" key="1">
    <citation type="journal article" date="2017" name="Front. Microbiol.">
        <title>Labilibaculum manganireducens gen. nov., sp. nov. and Labilibaculum filiforme sp. nov., Novel Bacteroidetes Isolated from Subsurface Sediments of the Baltic Sea.</title>
        <authorList>
            <person name="Vandieken V."/>
            <person name="Marshall I.P."/>
            <person name="Niemann H."/>
            <person name="Engelen B."/>
            <person name="Cypionka H."/>
        </authorList>
    </citation>
    <scope>NUCLEOTIDE SEQUENCE [LARGE SCALE GENOMIC DNA]</scope>
    <source>
        <strain evidence="3 4">59.10-2M</strain>
    </source>
</reference>
<accession>A0A2N3HSY8</accession>
<dbReference type="AlphaFoldDB" id="A0A2N3HSY8"/>
<dbReference type="InterPro" id="IPR036291">
    <property type="entry name" value="NAD(P)-bd_dom_sf"/>
</dbReference>
<dbReference type="Proteomes" id="UP000233618">
    <property type="component" value="Unassembled WGS sequence"/>
</dbReference>
<dbReference type="SUPFAM" id="SSF51735">
    <property type="entry name" value="NAD(P)-binding Rossmann-fold domains"/>
    <property type="match status" value="1"/>
</dbReference>
<dbReference type="Gene3D" id="3.40.50.720">
    <property type="entry name" value="NAD(P)-binding Rossmann-like Domain"/>
    <property type="match status" value="1"/>
</dbReference>
<dbReference type="PRINTS" id="PR01713">
    <property type="entry name" value="NUCEPIMERASE"/>
</dbReference>
<keyword evidence="1" id="KW-0520">NAD</keyword>
<organism evidence="3 4">
    <name type="scientific">Labilibaculum manganireducens</name>
    <dbReference type="NCBI Taxonomy" id="1940525"/>
    <lineage>
        <taxon>Bacteria</taxon>
        <taxon>Pseudomonadati</taxon>
        <taxon>Bacteroidota</taxon>
        <taxon>Bacteroidia</taxon>
        <taxon>Marinilabiliales</taxon>
        <taxon>Marinifilaceae</taxon>
        <taxon>Labilibaculum</taxon>
    </lineage>
</organism>
<keyword evidence="4" id="KW-1185">Reference proteome</keyword>
<comment type="caution">
    <text evidence="3">The sequence shown here is derived from an EMBL/GenBank/DDBJ whole genome shotgun (WGS) entry which is preliminary data.</text>
</comment>
<proteinExistence type="predicted"/>
<evidence type="ECO:0000313" key="3">
    <source>
        <dbReference type="EMBL" id="PKQ61157.1"/>
    </source>
</evidence>
<sequence>MQTVNNKSTEKTILVTGCAGFIGSHLSEKLLLLGYKVIGIDNFDPFYPRNIKEENMNAFFQNSSYTFHELDLRIDSSLDIIEDQIDLVVHLAGKAGVRPSIEDPQGYIDSNITATRNVLDFMRKKGIKKLAFASSSSVYGNNKDVPFSENHNVDRAISPYAFSKKSCEVLNHSYHHLYDLDIINMRFFTVFGPRQRPDLAIHKFLKLFRNEQPIPMFGDGSTARDYTFVDDTVEGIVKSCNYLFNHEQVFETINLGNSYPILLRDMIDIIAKNAKCEPQINHLPMQAGDVEQTYADISRAKKLIGYNPQVSFEEGIKRFITWFDNK</sequence>
<dbReference type="EMBL" id="MVDE01000049">
    <property type="protein sequence ID" value="PKQ61157.1"/>
    <property type="molecule type" value="Genomic_DNA"/>
</dbReference>
<dbReference type="Pfam" id="PF16363">
    <property type="entry name" value="GDP_Man_Dehyd"/>
    <property type="match status" value="1"/>
</dbReference>
<evidence type="ECO:0000313" key="4">
    <source>
        <dbReference type="Proteomes" id="UP000233618"/>
    </source>
</evidence>
<protein>
    <submittedName>
        <fullName evidence="3">Epimerase</fullName>
    </submittedName>
</protein>
<evidence type="ECO:0000256" key="1">
    <source>
        <dbReference type="ARBA" id="ARBA00023027"/>
    </source>
</evidence>
<feature type="domain" description="NAD(P)-binding" evidence="2">
    <location>
        <begin position="14"/>
        <end position="318"/>
    </location>
</feature>
<dbReference type="InterPro" id="IPR016040">
    <property type="entry name" value="NAD(P)-bd_dom"/>
</dbReference>
<evidence type="ECO:0000259" key="2">
    <source>
        <dbReference type="Pfam" id="PF16363"/>
    </source>
</evidence>